<proteinExistence type="predicted"/>
<dbReference type="PANTHER" id="PTHR43857:SF1">
    <property type="entry name" value="YJGH FAMILY PROTEIN"/>
    <property type="match status" value="1"/>
</dbReference>
<dbReference type="AlphaFoldDB" id="A0A1Y5SA76"/>
<keyword evidence="1" id="KW-0378">Hydrolase</keyword>
<evidence type="ECO:0000313" key="2">
    <source>
        <dbReference type="Proteomes" id="UP000193409"/>
    </source>
</evidence>
<dbReference type="GO" id="GO:0016787">
    <property type="term" value="F:hydrolase activity"/>
    <property type="evidence" value="ECO:0007669"/>
    <property type="project" value="UniProtKB-KW"/>
</dbReference>
<organism evidence="1 2">
    <name type="scientific">Pseudoruegeria aquimaris</name>
    <dbReference type="NCBI Taxonomy" id="393663"/>
    <lineage>
        <taxon>Bacteria</taxon>
        <taxon>Pseudomonadati</taxon>
        <taxon>Pseudomonadota</taxon>
        <taxon>Alphaproteobacteria</taxon>
        <taxon>Rhodobacterales</taxon>
        <taxon>Roseobacteraceae</taxon>
        <taxon>Pseudoruegeria</taxon>
    </lineage>
</organism>
<dbReference type="CDD" id="cd06154">
    <property type="entry name" value="YjgF_YER057c_UK114_like_6"/>
    <property type="match status" value="1"/>
</dbReference>
<dbReference type="InterPro" id="IPR006175">
    <property type="entry name" value="YjgF/YER057c/UK114"/>
</dbReference>
<gene>
    <name evidence="1" type="primary">yabJ</name>
    <name evidence="1" type="ORF">PSA7680_01718</name>
</gene>
<dbReference type="EC" id="3.5.4.-" evidence="1"/>
<dbReference type="RefSeq" id="WP_245824529.1">
    <property type="nucleotide sequence ID" value="NZ_FWFQ01000010.1"/>
</dbReference>
<dbReference type="Proteomes" id="UP000193409">
    <property type="component" value="Unassembled WGS sequence"/>
</dbReference>
<dbReference type="Pfam" id="PF01042">
    <property type="entry name" value="Ribonuc_L-PSP"/>
    <property type="match status" value="1"/>
</dbReference>
<dbReference type="InterPro" id="IPR035959">
    <property type="entry name" value="RutC-like_sf"/>
</dbReference>
<sequence length="134" mass="14569">MAYDRRLVSNGNPMEEIVGFSRAVRVGPFIAVGGTAPVDAEGRTVGVGDVFAQTTRCFEIIEAALKEAGAGLSDIVRTRVILMDIDSWKPAIEARKAYCRDARPVDTIMAITRFVNPEWLVEIEVDAVIGGWDG</sequence>
<dbReference type="PANTHER" id="PTHR43857">
    <property type="entry name" value="BLR7761 PROTEIN"/>
    <property type="match status" value="1"/>
</dbReference>
<dbReference type="Gene3D" id="3.30.1330.40">
    <property type="entry name" value="RutC-like"/>
    <property type="match status" value="1"/>
</dbReference>
<dbReference type="EMBL" id="FWFQ01000010">
    <property type="protein sequence ID" value="SLN36063.1"/>
    <property type="molecule type" value="Genomic_DNA"/>
</dbReference>
<evidence type="ECO:0000313" key="1">
    <source>
        <dbReference type="EMBL" id="SLN36063.1"/>
    </source>
</evidence>
<keyword evidence="2" id="KW-1185">Reference proteome</keyword>
<dbReference type="SUPFAM" id="SSF55298">
    <property type="entry name" value="YjgF-like"/>
    <property type="match status" value="1"/>
</dbReference>
<reference evidence="1 2" key="1">
    <citation type="submission" date="2017-03" db="EMBL/GenBank/DDBJ databases">
        <authorList>
            <person name="Afonso C.L."/>
            <person name="Miller P.J."/>
            <person name="Scott M.A."/>
            <person name="Spackman E."/>
            <person name="Goraichik I."/>
            <person name="Dimitrov K.M."/>
            <person name="Suarez D.L."/>
            <person name="Swayne D.E."/>
        </authorList>
    </citation>
    <scope>NUCLEOTIDE SEQUENCE [LARGE SCALE GENOMIC DNA]</scope>
    <source>
        <strain evidence="1 2">CECT 7680</strain>
    </source>
</reference>
<protein>
    <submittedName>
        <fullName evidence="1">Enamine/imine deaminase</fullName>
        <ecNumber evidence="1">3.5.4.-</ecNumber>
    </submittedName>
</protein>
<name>A0A1Y5SA76_9RHOB</name>
<accession>A0A1Y5SA76</accession>